<feature type="region of interest" description="Disordered" evidence="7">
    <location>
        <begin position="769"/>
        <end position="860"/>
    </location>
</feature>
<dbReference type="Pfam" id="PF01607">
    <property type="entry name" value="CBM_14"/>
    <property type="match status" value="2"/>
</dbReference>
<evidence type="ECO:0000313" key="11">
    <source>
        <dbReference type="Proteomes" id="UP000085678"/>
    </source>
</evidence>
<keyword evidence="4" id="KW-1015">Disulfide bond</keyword>
<dbReference type="PANTHER" id="PTHR11177">
    <property type="entry name" value="CHITINASE"/>
    <property type="match status" value="1"/>
</dbReference>
<dbReference type="GO" id="GO:0006032">
    <property type="term" value="P:chitin catabolic process"/>
    <property type="evidence" value="ECO:0007669"/>
    <property type="project" value="TreeGrafter"/>
</dbReference>
<dbReference type="SUPFAM" id="SSF54556">
    <property type="entry name" value="Chitinase insertion domain"/>
    <property type="match status" value="1"/>
</dbReference>
<dbReference type="PROSITE" id="PS51910">
    <property type="entry name" value="GH18_2"/>
    <property type="match status" value="1"/>
</dbReference>
<keyword evidence="5 6" id="KW-0326">Glycosidase</keyword>
<gene>
    <name evidence="12" type="primary">LOC106169677</name>
</gene>
<dbReference type="SUPFAM" id="SSF51445">
    <property type="entry name" value="(Trans)glycosidases"/>
    <property type="match status" value="1"/>
</dbReference>
<feature type="compositionally biased region" description="Gly residues" evidence="7">
    <location>
        <begin position="627"/>
        <end position="680"/>
    </location>
</feature>
<dbReference type="InterPro" id="IPR050314">
    <property type="entry name" value="Glycosyl_Hydrlase_18"/>
</dbReference>
<reference evidence="12" key="1">
    <citation type="submission" date="2025-08" db="UniProtKB">
        <authorList>
            <consortium name="RefSeq"/>
        </authorList>
    </citation>
    <scope>IDENTIFICATION</scope>
    <source>
        <tissue evidence="12">Gonads</tissue>
    </source>
</reference>
<keyword evidence="3 6" id="KW-0378">Hydrolase</keyword>
<dbReference type="Proteomes" id="UP000085678">
    <property type="component" value="Unplaced"/>
</dbReference>
<dbReference type="GO" id="GO:0004568">
    <property type="term" value="F:chitinase activity"/>
    <property type="evidence" value="ECO:0007669"/>
    <property type="project" value="TreeGrafter"/>
</dbReference>
<accession>A0A1S3J4E2</accession>
<evidence type="ECO:0000313" key="12">
    <source>
        <dbReference type="RefSeq" id="XP_013404709.1"/>
    </source>
</evidence>
<feature type="region of interest" description="Disordered" evidence="7">
    <location>
        <begin position="627"/>
        <end position="694"/>
    </location>
</feature>
<dbReference type="GO" id="GO:0005975">
    <property type="term" value="P:carbohydrate metabolic process"/>
    <property type="evidence" value="ECO:0007669"/>
    <property type="project" value="InterPro"/>
</dbReference>
<dbReference type="AlphaFoldDB" id="A0A1S3J4E2"/>
<keyword evidence="2" id="KW-0147">Chitin-binding</keyword>
<dbReference type="InterPro" id="IPR001223">
    <property type="entry name" value="Glyco_hydro18_cat"/>
</dbReference>
<keyword evidence="11" id="KW-1185">Reference proteome</keyword>
<feature type="domain" description="Chitin-binding type-2" evidence="9">
    <location>
        <begin position="561"/>
        <end position="618"/>
    </location>
</feature>
<evidence type="ECO:0000259" key="10">
    <source>
        <dbReference type="PROSITE" id="PS51910"/>
    </source>
</evidence>
<feature type="region of interest" description="Disordered" evidence="7">
    <location>
        <begin position="422"/>
        <end position="453"/>
    </location>
</feature>
<keyword evidence="8" id="KW-0732">Signal</keyword>
<dbReference type="InterPro" id="IPR001579">
    <property type="entry name" value="Glyco_hydro_18_chit_AS"/>
</dbReference>
<dbReference type="OrthoDB" id="73875at2759"/>
<dbReference type="KEGG" id="lak:106169677"/>
<dbReference type="GeneID" id="106169677"/>
<proteinExistence type="inferred from homology"/>
<dbReference type="CDD" id="cd02872">
    <property type="entry name" value="GH18_chitolectin_chitotriosidase"/>
    <property type="match status" value="1"/>
</dbReference>
<feature type="domain" description="Chitin-binding type-2" evidence="9">
    <location>
        <begin position="706"/>
        <end position="757"/>
    </location>
</feature>
<evidence type="ECO:0000256" key="4">
    <source>
        <dbReference type="ARBA" id="ARBA00023157"/>
    </source>
</evidence>
<dbReference type="InterPro" id="IPR002557">
    <property type="entry name" value="Chitin-bd_dom"/>
</dbReference>
<evidence type="ECO:0000256" key="5">
    <source>
        <dbReference type="ARBA" id="ARBA00023295"/>
    </source>
</evidence>
<sequence length="922" mass="96004">MRLALAFLVFAPVFVAATSLPQARSKRVVPPNKKVVCYFTNWSTYRTGKDKFTPADIDPNLCTHIIYAFANIDVDGLTIEASDAYADLEENGGLGHFKAITNMAKQHPHLSALLAIGGWNAGSYGFIKVTKDQQTMETFARNTAKFLRDHDFDGLDVDWEYPVEPYKSSFTRLVQVLRREFDAGQPRLLLTSAVSAGKGTINVAYDVPALARDLDFINVMTYDFNGGWSSHVGLNSPLYGRSTEKEWQRAELNANAAMKYWEQLGAPKSKLVMGMPTYGRTFRLKFPTEYRVGAPAMGAGVGYNWEAGYQPYHQICTMVTEGGYQPFWHSEHMAPYAVNLENWIGFDDKKSIALKTQYAIDNDYAGAMIWALSLDDFNGEHCSMGKYPLLRTINDVYNNKVDPDALPIPFEEVRGGYVEGTSTGGSGPIGGGTGTGNGGTGGGTIGGGTGGGDTETPKEKWCYIPTLQPFCPQGTCTKPGEAAHPSDCTKYCSCVWDQNNNAYIEWARCCPENQYFDPSRKWCVRNAAVCPTGTIGDGGQGGGAVTQAPALPDLTMAGSCPTECPLGDGKYQHPTDCSKYCTCDIAGNNKITEERCPEFTYYNPDISLCDYSNAVCGNTGGNSGGNTGGSTGGDSGGNTGGSTGGDSGGNTGGSTGGDSGGNTGGSTGGNTGGDMGGNNGGNTDSGTGNTGGSGGVIDSEAGTCPPDICIGSLSIIHPHPTNCALYCSCDITGSGRVFQQSCPAGLYYDPVNFWCDYTCKQNYGSGSNTGTSGGSGGTSGGSGGTSGGSSGTNDGGSGPSGGSSGTSGGSSGTSGGSTGTSGGSSGSIDGSTGTSGGGSSDSDTTGGSSGSSGGSNEGTENNADCSTVFCEKWWPYQRHPSDCGKYCECLQLNGYYAIERACSAGLHYNTAGYCDFQANVNC</sequence>
<dbReference type="InterPro" id="IPR029070">
    <property type="entry name" value="Chitinase_insertion_sf"/>
</dbReference>
<dbReference type="Gene3D" id="3.20.20.80">
    <property type="entry name" value="Glycosidases"/>
    <property type="match status" value="1"/>
</dbReference>
<dbReference type="Gene3D" id="2.170.140.10">
    <property type="entry name" value="Chitin binding domain"/>
    <property type="match status" value="3"/>
</dbReference>
<dbReference type="RefSeq" id="XP_013404709.1">
    <property type="nucleotide sequence ID" value="XM_013549255.1"/>
</dbReference>
<organism evidence="11 12">
    <name type="scientific">Lingula anatina</name>
    <name type="common">Brachiopod</name>
    <name type="synonym">Lingula unguis</name>
    <dbReference type="NCBI Taxonomy" id="7574"/>
    <lineage>
        <taxon>Eukaryota</taxon>
        <taxon>Metazoa</taxon>
        <taxon>Spiralia</taxon>
        <taxon>Lophotrochozoa</taxon>
        <taxon>Brachiopoda</taxon>
        <taxon>Linguliformea</taxon>
        <taxon>Lingulata</taxon>
        <taxon>Lingulida</taxon>
        <taxon>Linguloidea</taxon>
        <taxon>Lingulidae</taxon>
        <taxon>Lingula</taxon>
    </lineage>
</organism>
<dbReference type="InterPro" id="IPR036508">
    <property type="entry name" value="Chitin-bd_dom_sf"/>
</dbReference>
<evidence type="ECO:0000256" key="1">
    <source>
        <dbReference type="ARBA" id="ARBA00009121"/>
    </source>
</evidence>
<protein>
    <submittedName>
        <fullName evidence="12">Probable endochitinase</fullName>
    </submittedName>
</protein>
<dbReference type="PROSITE" id="PS50940">
    <property type="entry name" value="CHIT_BIND_II"/>
    <property type="match status" value="3"/>
</dbReference>
<dbReference type="InParanoid" id="A0A1S3J4E2"/>
<evidence type="ECO:0000256" key="6">
    <source>
        <dbReference type="RuleBase" id="RU000489"/>
    </source>
</evidence>
<feature type="domain" description="Chitin-binding type-2" evidence="9">
    <location>
        <begin position="867"/>
        <end position="922"/>
    </location>
</feature>
<evidence type="ECO:0000256" key="8">
    <source>
        <dbReference type="SAM" id="SignalP"/>
    </source>
</evidence>
<name>A0A1S3J4E2_LINAN</name>
<dbReference type="InterPro" id="IPR017853">
    <property type="entry name" value="GH"/>
</dbReference>
<dbReference type="Gene3D" id="3.10.50.10">
    <property type="match status" value="1"/>
</dbReference>
<dbReference type="STRING" id="7574.A0A1S3J4E2"/>
<feature type="chain" id="PRO_5010310098" evidence="8">
    <location>
        <begin position="18"/>
        <end position="922"/>
    </location>
</feature>
<feature type="compositionally biased region" description="Gly residues" evidence="7">
    <location>
        <begin position="847"/>
        <end position="856"/>
    </location>
</feature>
<evidence type="ECO:0000256" key="3">
    <source>
        <dbReference type="ARBA" id="ARBA00022801"/>
    </source>
</evidence>
<feature type="compositionally biased region" description="Gly residues" evidence="7">
    <location>
        <begin position="771"/>
        <end position="825"/>
    </location>
</feature>
<dbReference type="InterPro" id="IPR011583">
    <property type="entry name" value="Chitinase_II/V-like_cat"/>
</dbReference>
<evidence type="ECO:0000259" key="9">
    <source>
        <dbReference type="PROSITE" id="PS50940"/>
    </source>
</evidence>
<dbReference type="Pfam" id="PF00704">
    <property type="entry name" value="Glyco_hydro_18"/>
    <property type="match status" value="1"/>
</dbReference>
<evidence type="ECO:0000256" key="7">
    <source>
        <dbReference type="SAM" id="MobiDB-lite"/>
    </source>
</evidence>
<evidence type="ECO:0000256" key="2">
    <source>
        <dbReference type="ARBA" id="ARBA00022669"/>
    </source>
</evidence>
<feature type="signal peptide" evidence="8">
    <location>
        <begin position="1"/>
        <end position="17"/>
    </location>
</feature>
<dbReference type="PANTHER" id="PTHR11177:SF317">
    <property type="entry name" value="CHITINASE 12-RELATED"/>
    <property type="match status" value="1"/>
</dbReference>
<dbReference type="GO" id="GO:0005576">
    <property type="term" value="C:extracellular region"/>
    <property type="evidence" value="ECO:0007669"/>
    <property type="project" value="InterPro"/>
</dbReference>
<dbReference type="SMART" id="SM00636">
    <property type="entry name" value="Glyco_18"/>
    <property type="match status" value="1"/>
</dbReference>
<dbReference type="PROSITE" id="PS01095">
    <property type="entry name" value="GH18_1"/>
    <property type="match status" value="1"/>
</dbReference>
<dbReference type="SUPFAM" id="SSF57625">
    <property type="entry name" value="Invertebrate chitin-binding proteins"/>
    <property type="match status" value="4"/>
</dbReference>
<comment type="similarity">
    <text evidence="1">Belongs to the glycosyl hydrolase 18 family. Chitinase class II subfamily.</text>
</comment>
<feature type="domain" description="GH18" evidence="10">
    <location>
        <begin position="33"/>
        <end position="400"/>
    </location>
</feature>
<dbReference type="SMART" id="SM00494">
    <property type="entry name" value="ChtBD2"/>
    <property type="match status" value="4"/>
</dbReference>
<dbReference type="GO" id="GO:0008061">
    <property type="term" value="F:chitin binding"/>
    <property type="evidence" value="ECO:0007669"/>
    <property type="project" value="UniProtKB-KW"/>
</dbReference>